<keyword evidence="7 10" id="KW-0443">Lipid metabolism</keyword>
<evidence type="ECO:0000256" key="7">
    <source>
        <dbReference type="ARBA" id="ARBA00023098"/>
    </source>
</evidence>
<evidence type="ECO:0000259" key="11">
    <source>
        <dbReference type="Pfam" id="PF03015"/>
    </source>
</evidence>
<dbReference type="PANTHER" id="PTHR11011">
    <property type="entry name" value="MALE STERILITY PROTEIN 2-RELATED"/>
    <property type="match status" value="1"/>
</dbReference>
<dbReference type="GO" id="GO:0080019">
    <property type="term" value="F:alcohol-forming very long-chain fatty acyl-CoA reductase activity"/>
    <property type="evidence" value="ECO:0007669"/>
    <property type="project" value="InterPro"/>
</dbReference>
<evidence type="ECO:0000256" key="1">
    <source>
        <dbReference type="ARBA" id="ARBA00004141"/>
    </source>
</evidence>
<evidence type="ECO:0000259" key="12">
    <source>
        <dbReference type="Pfam" id="PF07993"/>
    </source>
</evidence>
<gene>
    <name evidence="13" type="ORF">MELIAE_LOCUS5206</name>
</gene>
<feature type="domain" description="Thioester reductase (TE)" evidence="12">
    <location>
        <begin position="19"/>
        <end position="288"/>
    </location>
</feature>
<keyword evidence="6 10" id="KW-1133">Transmembrane helix</keyword>
<feature type="transmembrane region" description="Helical" evidence="10">
    <location>
        <begin position="472"/>
        <end position="496"/>
    </location>
</feature>
<feature type="domain" description="Fatty acyl-CoA reductase C-terminal" evidence="11">
    <location>
        <begin position="366"/>
        <end position="457"/>
    </location>
</feature>
<comment type="function">
    <text evidence="10">Catalyzes the reduction of fatty acyl-CoA to fatty alcohols.</text>
</comment>
<dbReference type="GO" id="GO:0102965">
    <property type="term" value="F:alcohol-forming long-chain fatty acyl-CoA reductase activity"/>
    <property type="evidence" value="ECO:0007669"/>
    <property type="project" value="UniProtKB-EC"/>
</dbReference>
<keyword evidence="3 10" id="KW-0444">Lipid biosynthesis</keyword>
<evidence type="ECO:0000313" key="14">
    <source>
        <dbReference type="Proteomes" id="UP001154078"/>
    </source>
</evidence>
<evidence type="ECO:0000256" key="2">
    <source>
        <dbReference type="ARBA" id="ARBA00005928"/>
    </source>
</evidence>
<dbReference type="CDD" id="cd05236">
    <property type="entry name" value="FAR-N_SDR_e"/>
    <property type="match status" value="1"/>
</dbReference>
<organism evidence="13 14">
    <name type="scientific">Brassicogethes aeneus</name>
    <name type="common">Rape pollen beetle</name>
    <name type="synonym">Meligethes aeneus</name>
    <dbReference type="NCBI Taxonomy" id="1431903"/>
    <lineage>
        <taxon>Eukaryota</taxon>
        <taxon>Metazoa</taxon>
        <taxon>Ecdysozoa</taxon>
        <taxon>Arthropoda</taxon>
        <taxon>Hexapoda</taxon>
        <taxon>Insecta</taxon>
        <taxon>Pterygota</taxon>
        <taxon>Neoptera</taxon>
        <taxon>Endopterygota</taxon>
        <taxon>Coleoptera</taxon>
        <taxon>Polyphaga</taxon>
        <taxon>Cucujiformia</taxon>
        <taxon>Nitidulidae</taxon>
        <taxon>Meligethinae</taxon>
        <taxon>Brassicogethes</taxon>
    </lineage>
</organism>
<evidence type="ECO:0000313" key="13">
    <source>
        <dbReference type="EMBL" id="CAH0553116.1"/>
    </source>
</evidence>
<accession>A0A9P0FG29</accession>
<evidence type="ECO:0000256" key="8">
    <source>
        <dbReference type="ARBA" id="ARBA00023136"/>
    </source>
</evidence>
<dbReference type="InterPro" id="IPR036291">
    <property type="entry name" value="NAD(P)-bd_dom_sf"/>
</dbReference>
<dbReference type="SUPFAM" id="SSF51735">
    <property type="entry name" value="NAD(P)-binding Rossmann-fold domains"/>
    <property type="match status" value="1"/>
</dbReference>
<dbReference type="Proteomes" id="UP001154078">
    <property type="component" value="Chromosome 3"/>
</dbReference>
<dbReference type="Pfam" id="PF03015">
    <property type="entry name" value="Sterile"/>
    <property type="match status" value="1"/>
</dbReference>
<evidence type="ECO:0000256" key="3">
    <source>
        <dbReference type="ARBA" id="ARBA00022516"/>
    </source>
</evidence>
<name>A0A9P0FG29_BRAAE</name>
<keyword evidence="4 10" id="KW-0812">Transmembrane</keyword>
<dbReference type="GO" id="GO:0035336">
    <property type="term" value="P:long-chain fatty-acyl-CoA metabolic process"/>
    <property type="evidence" value="ECO:0007669"/>
    <property type="project" value="TreeGrafter"/>
</dbReference>
<dbReference type="InterPro" id="IPR026055">
    <property type="entry name" value="FAR"/>
</dbReference>
<comment type="similarity">
    <text evidence="2 10">Belongs to the fatty acyl-CoA reductase family.</text>
</comment>
<comment type="subcellular location">
    <subcellularLocation>
        <location evidence="1">Membrane</location>
        <topology evidence="1">Multi-pass membrane protein</topology>
    </subcellularLocation>
</comment>
<dbReference type="CDD" id="cd09071">
    <property type="entry name" value="FAR_C"/>
    <property type="match status" value="1"/>
</dbReference>
<dbReference type="FunFam" id="3.40.50.720:FF:000143">
    <property type="entry name" value="Fatty acyl-CoA reductase"/>
    <property type="match status" value="1"/>
</dbReference>
<keyword evidence="14" id="KW-1185">Reference proteome</keyword>
<dbReference type="InterPro" id="IPR033640">
    <property type="entry name" value="FAR_C"/>
</dbReference>
<keyword evidence="8 10" id="KW-0472">Membrane</keyword>
<dbReference type="PANTHER" id="PTHR11011:SF60">
    <property type="entry name" value="FATTY ACYL-COA REDUCTASE-RELATED"/>
    <property type="match status" value="1"/>
</dbReference>
<evidence type="ECO:0000256" key="4">
    <source>
        <dbReference type="ARBA" id="ARBA00022692"/>
    </source>
</evidence>
<evidence type="ECO:0000256" key="9">
    <source>
        <dbReference type="ARBA" id="ARBA00052530"/>
    </source>
</evidence>
<evidence type="ECO:0000256" key="6">
    <source>
        <dbReference type="ARBA" id="ARBA00022989"/>
    </source>
</evidence>
<dbReference type="InterPro" id="IPR013120">
    <property type="entry name" value="FAR_NAD-bd"/>
</dbReference>
<reference evidence="13" key="1">
    <citation type="submission" date="2021-12" db="EMBL/GenBank/DDBJ databases">
        <authorList>
            <person name="King R."/>
        </authorList>
    </citation>
    <scope>NUCLEOTIDE SEQUENCE</scope>
</reference>
<protein>
    <recommendedName>
        <fullName evidence="10">Fatty acyl-CoA reductase</fullName>
        <ecNumber evidence="10">1.2.1.84</ecNumber>
    </recommendedName>
</protein>
<dbReference type="EC" id="1.2.1.84" evidence="10"/>
<evidence type="ECO:0000256" key="5">
    <source>
        <dbReference type="ARBA" id="ARBA00022857"/>
    </source>
</evidence>
<proteinExistence type="inferred from homology"/>
<dbReference type="Gene3D" id="3.40.50.720">
    <property type="entry name" value="NAD(P)-binding Rossmann-like Domain"/>
    <property type="match status" value="1"/>
</dbReference>
<dbReference type="GO" id="GO:0016020">
    <property type="term" value="C:membrane"/>
    <property type="evidence" value="ECO:0007669"/>
    <property type="project" value="UniProtKB-SubCell"/>
</dbReference>
<dbReference type="Pfam" id="PF07993">
    <property type="entry name" value="NAD_binding_4"/>
    <property type="match status" value="1"/>
</dbReference>
<dbReference type="AlphaFoldDB" id="A0A9P0FG29"/>
<sequence>MSKKKTSIQKFYEGKVIFLTGATGFIGKLLLEKCLRSLNLKKIYILVRVKKGKDQNTRLKKLLESPIYDKVKSLNPNFFEKISILNGDLTCPNLGLSDEDIKILINEVDCIIHCAATVSFVEHLSLATKMNVIASRDLLRIAKKMHNLHSYVHVSTAYSNMNRNEIDEIFYESAMEPDKLLEMIKTFNDDYITDLTPKIIKDFPNTYAFTKNVSETIIKREGVGLPISIIRPSIVMATHKEPLVGFVDNYLTVSGMAVAVGLGLTRTLRLDENIVFDIIPADFVANQILAMGWNNYRKSKSAYQSNNITLYNCVSGYENPIHLGYMINLFLHACHIFGAAKKSIWYPFLLVTSNETLYKIYAFFLNIIPFYLFDFCLKIMGKKPFIMNIYSRFDSMRQLFDVFMTKQWYFHAKNTNQLYNSLSDDDKELFNFDVKKIDWPKFLINNATGMKIYLVKDTSGESGLKKLKRLKYIHLLLICLVITVLYYSFKLIYLVLR</sequence>
<dbReference type="GO" id="GO:0005777">
    <property type="term" value="C:peroxisome"/>
    <property type="evidence" value="ECO:0007669"/>
    <property type="project" value="TreeGrafter"/>
</dbReference>
<evidence type="ECO:0000256" key="10">
    <source>
        <dbReference type="RuleBase" id="RU363097"/>
    </source>
</evidence>
<dbReference type="EMBL" id="OV121134">
    <property type="protein sequence ID" value="CAH0553116.1"/>
    <property type="molecule type" value="Genomic_DNA"/>
</dbReference>
<keyword evidence="10" id="KW-0560">Oxidoreductase</keyword>
<dbReference type="OrthoDB" id="429813at2759"/>
<keyword evidence="5 10" id="KW-0521">NADP</keyword>
<feature type="transmembrane region" description="Helical" evidence="10">
    <location>
        <begin position="358"/>
        <end position="377"/>
    </location>
</feature>
<comment type="catalytic activity">
    <reaction evidence="9 10">
        <text>a long-chain fatty acyl-CoA + 2 NADPH + 2 H(+) = a long-chain primary fatty alcohol + 2 NADP(+) + CoA</text>
        <dbReference type="Rhea" id="RHEA:52716"/>
        <dbReference type="ChEBI" id="CHEBI:15378"/>
        <dbReference type="ChEBI" id="CHEBI:57287"/>
        <dbReference type="ChEBI" id="CHEBI:57783"/>
        <dbReference type="ChEBI" id="CHEBI:58349"/>
        <dbReference type="ChEBI" id="CHEBI:77396"/>
        <dbReference type="ChEBI" id="CHEBI:83139"/>
        <dbReference type="EC" id="1.2.1.84"/>
    </reaction>
</comment>